<dbReference type="AlphaFoldDB" id="A0A370SCG6"/>
<dbReference type="GO" id="GO:0003677">
    <property type="term" value="F:DNA binding"/>
    <property type="evidence" value="ECO:0007669"/>
    <property type="project" value="InterPro"/>
</dbReference>
<protein>
    <recommendedName>
        <fullName evidence="3">Integrase</fullName>
    </recommendedName>
</protein>
<evidence type="ECO:0000313" key="1">
    <source>
        <dbReference type="EMBL" id="RDL17438.1"/>
    </source>
</evidence>
<sequence>MDIHSKLRGHGLPEPLINLAASLVEGLKPSVDFFCDEWNILDWVERPGNLSQYNLRFCRIRNDELRLVAKVYIAAKRVQAGVTADGAFASIEALVRLDLEMGSKEISRLNLLDFKAVERTYAERGVTGKISTLTTLQGFAKWMQKRIGLRVIYDAPKGRCKYGRHGSEEGRERKFLPTEVIRDLFGLATHPELSFRDRFYISALVINAAVGGRINELACLPVDCLIQQEGKWVIKIFPEKGGRLYFRPFPQDLYPAVRAAVEFITEHTAEGRRIVKKMRLNPGVNWKEVKKTPISLKYYARKFVAKWVSEFDLYTPRGVYYQSTGQFVDVIQLVGRLGRVSEVAAFLGASTRTVVKLLQCQKAMNSKIFMYEKAWNEYLPLTSNVYKWRSRLRRHPHAISLQRLEAFCEVTFNPSWMREIVDDILDEALLCQLENKTFPFQPDFEFELNFARKILPTIQKNGVAILEPENSLFIIPRNLLTFSNAKSDREFRKVSVGMFQGWLDGTSRTEESLFKKFNVLDPRTGEVAEFYWHDIRHWLNTVYKQGGLSDVQVNLILGRSDLTQAQVYDHTPALSRSLILQDMIESVRQDRAVGVIQTTFNKLRIENRQAAEEYLSAAIRVVNPMPHGACAHNLALKPCQHSLSCLAKGTNGKPCEDLIVNVQDDAQRLEIERLSRDANLIKNHILTAGGELSPQYQHFKNIELSADFLLNEIFKKN</sequence>
<accession>A0A370SCG6</accession>
<reference evidence="1 2" key="1">
    <citation type="submission" date="2018-07" db="EMBL/GenBank/DDBJ databases">
        <title>Genome sequencing of rice bacterial endophytes.</title>
        <authorList>
            <person name="Venturi V."/>
        </authorList>
    </citation>
    <scope>NUCLEOTIDE SEQUENCE [LARGE SCALE GENOMIC DNA]</scope>
    <source>
        <strain evidence="1 2">E2333</strain>
    </source>
</reference>
<evidence type="ECO:0000313" key="2">
    <source>
        <dbReference type="Proteomes" id="UP000255365"/>
    </source>
</evidence>
<gene>
    <name evidence="1" type="ORF">DEU51_11114</name>
</gene>
<dbReference type="GeneID" id="55543071"/>
<dbReference type="EMBL" id="QRAV01000011">
    <property type="protein sequence ID" value="RDL17438.1"/>
    <property type="molecule type" value="Genomic_DNA"/>
</dbReference>
<organism evidence="1 2">
    <name type="scientific">Pseudomonas jessenii</name>
    <dbReference type="NCBI Taxonomy" id="77298"/>
    <lineage>
        <taxon>Bacteria</taxon>
        <taxon>Pseudomonadati</taxon>
        <taxon>Pseudomonadota</taxon>
        <taxon>Gammaproteobacteria</taxon>
        <taxon>Pseudomonadales</taxon>
        <taxon>Pseudomonadaceae</taxon>
        <taxon>Pseudomonas</taxon>
    </lineage>
</organism>
<evidence type="ECO:0008006" key="3">
    <source>
        <dbReference type="Google" id="ProtNLM"/>
    </source>
</evidence>
<comment type="caution">
    <text evidence="1">The sequence shown here is derived from an EMBL/GenBank/DDBJ whole genome shotgun (WGS) entry which is preliminary data.</text>
</comment>
<dbReference type="RefSeq" id="WP_139273551.1">
    <property type="nucleotide sequence ID" value="NZ_QRAV01000011.1"/>
</dbReference>
<proteinExistence type="predicted"/>
<name>A0A370SCG6_PSEJE</name>
<dbReference type="SUPFAM" id="SSF56349">
    <property type="entry name" value="DNA breaking-rejoining enzymes"/>
    <property type="match status" value="1"/>
</dbReference>
<dbReference type="Proteomes" id="UP000255365">
    <property type="component" value="Unassembled WGS sequence"/>
</dbReference>
<dbReference type="InterPro" id="IPR011010">
    <property type="entry name" value="DNA_brk_join_enz"/>
</dbReference>